<keyword evidence="2" id="KW-1185">Reference proteome</keyword>
<gene>
    <name evidence="1" type="ORF">NUW58_g2167</name>
</gene>
<comment type="caution">
    <text evidence="1">The sequence shown here is derived from an EMBL/GenBank/DDBJ whole genome shotgun (WGS) entry which is preliminary data.</text>
</comment>
<organism evidence="1 2">
    <name type="scientific">Xylaria curta</name>
    <dbReference type="NCBI Taxonomy" id="42375"/>
    <lineage>
        <taxon>Eukaryota</taxon>
        <taxon>Fungi</taxon>
        <taxon>Dikarya</taxon>
        <taxon>Ascomycota</taxon>
        <taxon>Pezizomycotina</taxon>
        <taxon>Sordariomycetes</taxon>
        <taxon>Xylariomycetidae</taxon>
        <taxon>Xylariales</taxon>
        <taxon>Xylariaceae</taxon>
        <taxon>Xylaria</taxon>
    </lineage>
</organism>
<name>A0ACC1PI26_9PEZI</name>
<dbReference type="EMBL" id="JAPDGR010000268">
    <property type="protein sequence ID" value="KAJ2992444.1"/>
    <property type="molecule type" value="Genomic_DNA"/>
</dbReference>
<evidence type="ECO:0000313" key="2">
    <source>
        <dbReference type="Proteomes" id="UP001143856"/>
    </source>
</evidence>
<accession>A0ACC1PI26</accession>
<proteinExistence type="predicted"/>
<evidence type="ECO:0000313" key="1">
    <source>
        <dbReference type="EMBL" id="KAJ2992444.1"/>
    </source>
</evidence>
<sequence length="124" mass="14287">MADERSSKVSKPERKRSRSPVDTNSSTKRVKVEKTQEGHEYDDKSKIENNPYLSHWNDSGSNGVMNGKLPVGSALRHFKRRETTAKEAHKAEDRDNNPFTGEPHSEQYFSILKARRNLPVHKQR</sequence>
<reference evidence="1" key="1">
    <citation type="submission" date="2022-10" db="EMBL/GenBank/DDBJ databases">
        <title>Genome Sequence of Xylaria curta.</title>
        <authorList>
            <person name="Buettner E."/>
        </authorList>
    </citation>
    <scope>NUCLEOTIDE SEQUENCE</scope>
    <source>
        <strain evidence="1">Babe10</strain>
    </source>
</reference>
<protein>
    <submittedName>
        <fullName evidence="1">Uncharacterized protein</fullName>
    </submittedName>
</protein>
<dbReference type="Proteomes" id="UP001143856">
    <property type="component" value="Unassembled WGS sequence"/>
</dbReference>